<feature type="transmembrane region" description="Helical" evidence="1">
    <location>
        <begin position="27"/>
        <end position="47"/>
    </location>
</feature>
<feature type="transmembrane region" description="Helical" evidence="1">
    <location>
        <begin position="283"/>
        <end position="301"/>
    </location>
</feature>
<evidence type="ECO:0000313" key="2">
    <source>
        <dbReference type="EMBL" id="MFC5436374.1"/>
    </source>
</evidence>
<feature type="transmembrane region" description="Helical" evidence="1">
    <location>
        <begin position="124"/>
        <end position="143"/>
    </location>
</feature>
<dbReference type="RefSeq" id="WP_377303687.1">
    <property type="nucleotide sequence ID" value="NZ_JBHSMK010000004.1"/>
</dbReference>
<dbReference type="EMBL" id="JBHSMK010000004">
    <property type="protein sequence ID" value="MFC5436374.1"/>
    <property type="molecule type" value="Genomic_DNA"/>
</dbReference>
<evidence type="ECO:0000313" key="3">
    <source>
        <dbReference type="Proteomes" id="UP001596013"/>
    </source>
</evidence>
<sequence>MQVNSGLMSTSGAIEGYGDSMAANARVVLSLLLLLGACTVTAIVVSLRAINVGTDTRVYAGVFLGMRDSLLVTRFEPGFLALTRAASATGMSVAGYQATLFAALLAGSAVAARRYWTYLDSNRSFLTFLTAVLLFLFVSPMFVNAAINAVRQGLAAPLVFAALLAFHQRKWRSFALLGAAASSLHYSSLVYLSVAPVLLLSLRRQRIIAGLAFLAYCSGLTMMAVRVAVPAVYSDVMNYHADAVYRAGIRYDFALFSLFWYLLPFIASRTIRSPFSERIKQSAAVYMAMVLPFFLVGWGNYSNRYLLPPWVAASFIVAAVFCFSRVPLLRHPLLLRGGLVFACGVFSFYVIHQVMI</sequence>
<keyword evidence="1" id="KW-0812">Transmembrane</keyword>
<gene>
    <name evidence="2" type="ORF">ACFPME_07380</name>
</gene>
<protein>
    <submittedName>
        <fullName evidence="2">EpsG family protein</fullName>
    </submittedName>
</protein>
<feature type="transmembrane region" description="Helical" evidence="1">
    <location>
        <begin position="307"/>
        <end position="326"/>
    </location>
</feature>
<dbReference type="InterPro" id="IPR049458">
    <property type="entry name" value="EpsG-like"/>
</dbReference>
<dbReference type="Proteomes" id="UP001596013">
    <property type="component" value="Unassembled WGS sequence"/>
</dbReference>
<feature type="transmembrane region" description="Helical" evidence="1">
    <location>
        <begin position="333"/>
        <end position="351"/>
    </location>
</feature>
<keyword evidence="1" id="KW-1133">Transmembrane helix</keyword>
<feature type="transmembrane region" description="Helical" evidence="1">
    <location>
        <begin position="93"/>
        <end position="112"/>
    </location>
</feature>
<reference evidence="3" key="1">
    <citation type="journal article" date="2019" name="Int. J. Syst. Evol. Microbiol.">
        <title>The Global Catalogue of Microorganisms (GCM) 10K type strain sequencing project: providing services to taxonomists for standard genome sequencing and annotation.</title>
        <authorList>
            <consortium name="The Broad Institute Genomics Platform"/>
            <consortium name="The Broad Institute Genome Sequencing Center for Infectious Disease"/>
            <person name="Wu L."/>
            <person name="Ma J."/>
        </authorList>
    </citation>
    <scope>NUCLEOTIDE SEQUENCE [LARGE SCALE GENOMIC DNA]</scope>
    <source>
        <strain evidence="3">JCM 17130</strain>
    </source>
</reference>
<feature type="transmembrane region" description="Helical" evidence="1">
    <location>
        <begin position="174"/>
        <end position="200"/>
    </location>
</feature>
<comment type="caution">
    <text evidence="2">The sequence shown here is derived from an EMBL/GenBank/DDBJ whole genome shotgun (WGS) entry which is preliminary data.</text>
</comment>
<dbReference type="Pfam" id="PF14897">
    <property type="entry name" value="EpsG"/>
    <property type="match status" value="1"/>
</dbReference>
<organism evidence="2 3">
    <name type="scientific">Rhodanobacter umsongensis</name>
    <dbReference type="NCBI Taxonomy" id="633153"/>
    <lineage>
        <taxon>Bacteria</taxon>
        <taxon>Pseudomonadati</taxon>
        <taxon>Pseudomonadota</taxon>
        <taxon>Gammaproteobacteria</taxon>
        <taxon>Lysobacterales</taxon>
        <taxon>Rhodanobacteraceae</taxon>
        <taxon>Rhodanobacter</taxon>
    </lineage>
</organism>
<name>A0ABW0JKG3_9GAMM</name>
<keyword evidence="1" id="KW-0472">Membrane</keyword>
<keyword evidence="3" id="KW-1185">Reference proteome</keyword>
<proteinExistence type="predicted"/>
<evidence type="ECO:0000256" key="1">
    <source>
        <dbReference type="SAM" id="Phobius"/>
    </source>
</evidence>
<feature type="transmembrane region" description="Helical" evidence="1">
    <location>
        <begin position="253"/>
        <end position="271"/>
    </location>
</feature>
<feature type="transmembrane region" description="Helical" evidence="1">
    <location>
        <begin position="207"/>
        <end position="233"/>
    </location>
</feature>
<accession>A0ABW0JKG3</accession>